<evidence type="ECO:0000256" key="1">
    <source>
        <dbReference type="SAM" id="MobiDB-lite"/>
    </source>
</evidence>
<organism evidence="3 4">
    <name type="scientific">Arabidopsis suecica</name>
    <name type="common">Swedish thale-cress</name>
    <name type="synonym">Cardaminopsis suecica</name>
    <dbReference type="NCBI Taxonomy" id="45249"/>
    <lineage>
        <taxon>Eukaryota</taxon>
        <taxon>Viridiplantae</taxon>
        <taxon>Streptophyta</taxon>
        <taxon>Embryophyta</taxon>
        <taxon>Tracheophyta</taxon>
        <taxon>Spermatophyta</taxon>
        <taxon>Magnoliopsida</taxon>
        <taxon>eudicotyledons</taxon>
        <taxon>Gunneridae</taxon>
        <taxon>Pentapetalae</taxon>
        <taxon>rosids</taxon>
        <taxon>malvids</taxon>
        <taxon>Brassicales</taxon>
        <taxon>Brassicaceae</taxon>
        <taxon>Camelineae</taxon>
        <taxon>Arabidopsis</taxon>
    </lineage>
</organism>
<evidence type="ECO:0000313" key="3">
    <source>
        <dbReference type="EMBL" id="KAG7536253.1"/>
    </source>
</evidence>
<dbReference type="PANTHER" id="PTHR33325:SF11">
    <property type="entry name" value="COLD SHOCK DOMAIN-CONTAINING PROTEIN 4-LIKE"/>
    <property type="match status" value="1"/>
</dbReference>
<dbReference type="EMBL" id="JAEFBJ010000013">
    <property type="protein sequence ID" value="KAG7536253.1"/>
    <property type="molecule type" value="Genomic_DNA"/>
</dbReference>
<feature type="region of interest" description="Disordered" evidence="1">
    <location>
        <begin position="184"/>
        <end position="203"/>
    </location>
</feature>
<name>A0A8T1XWE5_ARASU</name>
<evidence type="ECO:0000259" key="2">
    <source>
        <dbReference type="PROSITE" id="PS50994"/>
    </source>
</evidence>
<dbReference type="Pfam" id="PF13976">
    <property type="entry name" value="gag_pre-integrs"/>
    <property type="match status" value="1"/>
</dbReference>
<gene>
    <name evidence="3" type="ORF">ISN44_As13g002100</name>
</gene>
<proteinExistence type="predicted"/>
<dbReference type="Proteomes" id="UP000694251">
    <property type="component" value="Chromosome 13"/>
</dbReference>
<reference evidence="3 4" key="1">
    <citation type="submission" date="2020-12" db="EMBL/GenBank/DDBJ databases">
        <title>Concerted genomic and epigenomic changes stabilize Arabidopsis allopolyploids.</title>
        <authorList>
            <person name="Chen Z."/>
        </authorList>
    </citation>
    <scope>NUCLEOTIDE SEQUENCE [LARGE SCALE GENOMIC DNA]</scope>
    <source>
        <strain evidence="3">As9502</strain>
        <tissue evidence="3">Leaf</tissue>
    </source>
</reference>
<dbReference type="PANTHER" id="PTHR33325">
    <property type="entry name" value="ZINC FINGER, CCHC-TYPE-RELATED"/>
    <property type="match status" value="1"/>
</dbReference>
<dbReference type="AlphaFoldDB" id="A0A8T1XWE5"/>
<sequence>MSNIQKVEFEALKVSGENYLEWALDTMIFLNSKGLGECIKADNTASDKDRSQAIFHIRHHLAASLKQQYLTLENPLELWVALKKRYDHQKMVLLPQAKFDWKELRFQDYKSVDDYNSELFRIVSIMKLCGEEVSDNDLLEKTLSTFHTQNIVLQQQYRAMKHTLYEDLLSCLLLAEKNNDLLMRNSAQRPPGSTPVPDSRKESYMSIETDPQIVAVDMGMDVESVDAEMDVATDITSVMVPVKAVVSLNHTALPTQPISLPAPDAECSITEQRTVVLPMVDSGSSHTILKDKSYFINLIMQTANISTIAGTSNLIEGHGQAHVLLSNGTHLDIPDALYSPCSKRNLLSFKDIRLNGFHIETQGEGNKESLLITKITLGHKQVLETIPALSTGLYYAKVSMIEANNALKARFQDYTIWHDRLGHPGTTMMRKLIQSSQGHTLRENRVFPQHLMCTACSQGKLITRPSPVKVSKETLHFLERIQGDICGPIHPPFGTFRYFMVLIDVSTRWSYVCLLSSRNQAFARLLAQIIRLRAHFPDFPLKTIRLDNAGEFTSQAFNDYCMAMGVTVEHPVAHVHTQNGLAESFIKRIQWIARPLLMRSKLPVSAWGHAVLHAAELIRIRPSSEHRYSPSQLLTGHEPDISHLKTFGCSVYVPIAPPHRTKMGPQRRMGIYVGFDSPTIIKYLEPTTGDLFKARYADCQFDESILGL</sequence>
<comment type="caution">
    <text evidence="3">The sequence shown here is derived from an EMBL/GenBank/DDBJ whole genome shotgun (WGS) entry which is preliminary data.</text>
</comment>
<dbReference type="PROSITE" id="PS50994">
    <property type="entry name" value="INTEGRASE"/>
    <property type="match status" value="1"/>
</dbReference>
<protein>
    <submittedName>
        <fullName evidence="3">Ribonuclease H-like superfamily</fullName>
    </submittedName>
</protein>
<keyword evidence="4" id="KW-1185">Reference proteome</keyword>
<dbReference type="GO" id="GO:0015074">
    <property type="term" value="P:DNA integration"/>
    <property type="evidence" value="ECO:0007669"/>
    <property type="project" value="InterPro"/>
</dbReference>
<dbReference type="OrthoDB" id="1737433at2759"/>
<evidence type="ECO:0000313" key="4">
    <source>
        <dbReference type="Proteomes" id="UP000694251"/>
    </source>
</evidence>
<accession>A0A8T1XWE5</accession>
<dbReference type="Pfam" id="PF14223">
    <property type="entry name" value="Retrotran_gag_2"/>
    <property type="match status" value="1"/>
</dbReference>
<feature type="domain" description="Integrase catalytic" evidence="2">
    <location>
        <begin position="461"/>
        <end position="638"/>
    </location>
</feature>
<dbReference type="InterPro" id="IPR054722">
    <property type="entry name" value="PolX-like_BBD"/>
</dbReference>
<dbReference type="InterPro" id="IPR001584">
    <property type="entry name" value="Integrase_cat-core"/>
</dbReference>
<dbReference type="InterPro" id="IPR025724">
    <property type="entry name" value="GAG-pre-integrase_dom"/>
</dbReference>
<dbReference type="Pfam" id="PF22936">
    <property type="entry name" value="Pol_BBD"/>
    <property type="match status" value="1"/>
</dbReference>
<dbReference type="Pfam" id="PF00665">
    <property type="entry name" value="rve"/>
    <property type="match status" value="1"/>
</dbReference>